<comment type="caution">
    <text evidence="4">The sequence shown here is derived from an EMBL/GenBank/DDBJ whole genome shotgun (WGS) entry which is preliminary data.</text>
</comment>
<dbReference type="GO" id="GO:0008270">
    <property type="term" value="F:zinc ion binding"/>
    <property type="evidence" value="ECO:0007669"/>
    <property type="project" value="InterPro"/>
</dbReference>
<dbReference type="Gene3D" id="2.60.40.10">
    <property type="entry name" value="Immunoglobulins"/>
    <property type="match status" value="2"/>
</dbReference>
<evidence type="ECO:0000313" key="5">
    <source>
        <dbReference type="Proteomes" id="UP000179164"/>
    </source>
</evidence>
<protein>
    <recommendedName>
        <fullName evidence="6">Peptidoglycan recognition protein family domain-containing protein</fullName>
    </recommendedName>
</protein>
<dbReference type="AlphaFoldDB" id="A0A1G2B6T3"/>
<proteinExistence type="inferred from homology"/>
<dbReference type="PANTHER" id="PTHR11022:SF41">
    <property type="entry name" value="PEPTIDOGLYCAN-RECOGNITION PROTEIN LC-RELATED"/>
    <property type="match status" value="1"/>
</dbReference>
<dbReference type="InterPro" id="IPR036505">
    <property type="entry name" value="Amidase/PGRP_sf"/>
</dbReference>
<evidence type="ECO:0008006" key="6">
    <source>
        <dbReference type="Google" id="ProtNLM"/>
    </source>
</evidence>
<evidence type="ECO:0000259" key="3">
    <source>
        <dbReference type="SMART" id="SM00701"/>
    </source>
</evidence>
<dbReference type="SMART" id="SM00701">
    <property type="entry name" value="PGRP"/>
    <property type="match status" value="1"/>
</dbReference>
<reference evidence="4 5" key="1">
    <citation type="journal article" date="2016" name="Nat. Commun.">
        <title>Thousands of microbial genomes shed light on interconnected biogeochemical processes in an aquifer system.</title>
        <authorList>
            <person name="Anantharaman K."/>
            <person name="Brown C.T."/>
            <person name="Hug L.A."/>
            <person name="Sharon I."/>
            <person name="Castelle C.J."/>
            <person name="Probst A.J."/>
            <person name="Thomas B.C."/>
            <person name="Singh A."/>
            <person name="Wilkins M.J."/>
            <person name="Karaoz U."/>
            <person name="Brodie E.L."/>
            <person name="Williams K.H."/>
            <person name="Hubbard S.S."/>
            <person name="Banfield J.F."/>
        </authorList>
    </citation>
    <scope>NUCLEOTIDE SEQUENCE [LARGE SCALE GENOMIC DNA]</scope>
</reference>
<comment type="similarity">
    <text evidence="1">Belongs to the N-acetylmuramoyl-L-alanine amidase 2 family.</text>
</comment>
<dbReference type="InterPro" id="IPR002502">
    <property type="entry name" value="Amidase_domain"/>
</dbReference>
<dbReference type="InterPro" id="IPR013783">
    <property type="entry name" value="Ig-like_fold"/>
</dbReference>
<dbReference type="GO" id="GO:0008745">
    <property type="term" value="F:N-acetylmuramoyl-L-alanine amidase activity"/>
    <property type="evidence" value="ECO:0007669"/>
    <property type="project" value="InterPro"/>
</dbReference>
<dbReference type="CDD" id="cd06583">
    <property type="entry name" value="PGRP"/>
    <property type="match status" value="1"/>
</dbReference>
<dbReference type="InterPro" id="IPR006619">
    <property type="entry name" value="PGRP_domain_met/bac"/>
</dbReference>
<sequence>MKRQAVKKSVIFIILGVAMAAGIFVLEPVGRASSGEEVIAKTMTISSSLSNTEVVQPQYVRSSVLYAEFPFIGIGMSWDGELPESYKVSIRARAKDGGWGEWMDVSPQIDFPDGWTAADGKNYAQPIFFPESDAWQYSLWTLEDEHLPRIEDITFRYFDSREERTTKANIGDWLRSLISGASAVTPIGVDVVSRAEWGANESLGQTSSGGPIWEPEYAQPAKIIIHHTAGSDGGNDPKSIVRGIYYWHTVSLGWGDIGYNYLIDKNGVIYEGREGGDGVVGGHAYNEAKDIGYNRGSIGIAVLGQYESGVPTAAAIDALTRLSASLGVRFGLEPDGNGFFVDETLPNVFGHKEVDNTLCPGENLGSNVDTIRSEAQKLFEAAGGYAQSTNTLKASFVRQSVQPVKIPSGSQKQLWVEFKNTGTVTWRSYAQPAFKIVSANVSSNLMAGGAASGNTAVLDTPNVAPGEVGRFFYTLKAPNDTVEANDTFVLKAGSATVAIASFNVTVQVTGLSYAAAARDIEILPATFSRARNTTVVRFTNLGTQAWKRGEVKLGIYDLGNRGSRYQDASWPDDNGMFDFEELEVVSGGTATFRFVLLSPDEPGLYLNVYRVSGPDGLAQKEDRSVTRVDSPYEAKFISHTVPAAMLNIWRPAVTLTFKNTGVMPWDRSVGLQVVDLGDTDSQFANSNWDDIRIATHLNEAQVNPGEFGTFTLRLYPPQNSGLYLNIMRVFKDGRPIKGGTFNAVTRVD</sequence>
<organism evidence="4 5">
    <name type="scientific">Candidatus Kerfeldbacteria bacterium RIFCSPLOWO2_01_FULL_48_11</name>
    <dbReference type="NCBI Taxonomy" id="1798543"/>
    <lineage>
        <taxon>Bacteria</taxon>
        <taxon>Candidatus Kerfeldiibacteriota</taxon>
    </lineage>
</organism>
<dbReference type="PANTHER" id="PTHR11022">
    <property type="entry name" value="PEPTIDOGLYCAN RECOGNITION PROTEIN"/>
    <property type="match status" value="1"/>
</dbReference>
<dbReference type="EMBL" id="MHKE01000003">
    <property type="protein sequence ID" value="OGY84904.1"/>
    <property type="molecule type" value="Genomic_DNA"/>
</dbReference>
<dbReference type="Gene3D" id="3.40.80.10">
    <property type="entry name" value="Peptidoglycan recognition protein-like"/>
    <property type="match status" value="1"/>
</dbReference>
<dbReference type="STRING" id="1798543.A2898_03170"/>
<feature type="domain" description="Peptidoglycan recognition protein family" evidence="3">
    <location>
        <begin position="189"/>
        <end position="345"/>
    </location>
</feature>
<name>A0A1G2B6T3_9BACT</name>
<dbReference type="GO" id="GO:0009253">
    <property type="term" value="P:peptidoglycan catabolic process"/>
    <property type="evidence" value="ECO:0007669"/>
    <property type="project" value="InterPro"/>
</dbReference>
<dbReference type="SUPFAM" id="SSF55846">
    <property type="entry name" value="N-acetylmuramoyl-L-alanine amidase-like"/>
    <property type="match status" value="1"/>
</dbReference>
<feature type="domain" description="N-acetylmuramoyl-L-alanine amidase" evidence="2">
    <location>
        <begin position="208"/>
        <end position="361"/>
    </location>
</feature>
<gene>
    <name evidence="4" type="ORF">A2898_03170</name>
</gene>
<dbReference type="InterPro" id="IPR015510">
    <property type="entry name" value="PGRP"/>
</dbReference>
<evidence type="ECO:0000256" key="1">
    <source>
        <dbReference type="ARBA" id="ARBA00007553"/>
    </source>
</evidence>
<dbReference type="Proteomes" id="UP000179164">
    <property type="component" value="Unassembled WGS sequence"/>
</dbReference>
<dbReference type="Pfam" id="PF01510">
    <property type="entry name" value="Amidase_2"/>
    <property type="match status" value="1"/>
</dbReference>
<accession>A0A1G2B6T3</accession>
<evidence type="ECO:0000259" key="2">
    <source>
        <dbReference type="SMART" id="SM00644"/>
    </source>
</evidence>
<evidence type="ECO:0000313" key="4">
    <source>
        <dbReference type="EMBL" id="OGY84904.1"/>
    </source>
</evidence>
<dbReference type="SMART" id="SM00644">
    <property type="entry name" value="Ami_2"/>
    <property type="match status" value="1"/>
</dbReference>